<name>A0ABC9N727_BACUC</name>
<evidence type="ECO:0000313" key="1">
    <source>
        <dbReference type="EMBL" id="EDO52488.1"/>
    </source>
</evidence>
<dbReference type="EMBL" id="AAYH02000048">
    <property type="protein sequence ID" value="EDO52488.1"/>
    <property type="molecule type" value="Genomic_DNA"/>
</dbReference>
<proteinExistence type="predicted"/>
<comment type="caution">
    <text evidence="1">The sequence shown here is derived from an EMBL/GenBank/DDBJ whole genome shotgun (WGS) entry which is preliminary data.</text>
</comment>
<organism evidence="1 2">
    <name type="scientific">Bacteroides uniformis (strain ATCC 8492 / DSM 6597 / CCUG 4942 / CIP 103695 / JCM 5828 / KCTC 5204 / NCTC 13054 / VPI 0061)</name>
    <dbReference type="NCBI Taxonomy" id="411479"/>
    <lineage>
        <taxon>Bacteria</taxon>
        <taxon>Pseudomonadati</taxon>
        <taxon>Bacteroidota</taxon>
        <taxon>Bacteroidia</taxon>
        <taxon>Bacteroidales</taxon>
        <taxon>Bacteroidaceae</taxon>
        <taxon>Bacteroides</taxon>
    </lineage>
</organism>
<keyword evidence="2" id="KW-1185">Reference proteome</keyword>
<reference evidence="1" key="1">
    <citation type="submission" date="2007-06" db="EMBL/GenBank/DDBJ databases">
        <authorList>
            <person name="Fulton L."/>
            <person name="Clifton S."/>
            <person name="Fulton B."/>
            <person name="Xu J."/>
            <person name="Minx P."/>
            <person name="Pepin K.H."/>
            <person name="Johnson M."/>
            <person name="Thiruvilangam P."/>
            <person name="Bhonagiri V."/>
            <person name="Nash W.E."/>
            <person name="Mardis E.R."/>
            <person name="Wilson R.K."/>
        </authorList>
    </citation>
    <scope>NUCLEOTIDE SEQUENCE [LARGE SCALE GENOMIC DNA]</scope>
    <source>
        <strain evidence="1">ATCC 8492</strain>
    </source>
</reference>
<reference evidence="1" key="2">
    <citation type="submission" date="2013-11" db="EMBL/GenBank/DDBJ databases">
        <title>Draft genome sequence of Bacteroides uniformis (ATCC 8492).</title>
        <authorList>
            <person name="Sudarsanam P."/>
            <person name="Ley R."/>
            <person name="Guruge J."/>
            <person name="Turnbaugh P.J."/>
            <person name="Mahowald M."/>
            <person name="Liep D."/>
            <person name="Gordon J."/>
        </authorList>
    </citation>
    <scope>NUCLEOTIDE SEQUENCE</scope>
    <source>
        <strain evidence="1">ATCC 8492</strain>
    </source>
</reference>
<evidence type="ECO:0000313" key="2">
    <source>
        <dbReference type="Proteomes" id="UP000004110"/>
    </source>
</evidence>
<gene>
    <name evidence="1" type="ORF">BACUNI_04104</name>
</gene>
<dbReference type="AlphaFoldDB" id="A0ABC9N727"/>
<accession>A0ABC9N727</accession>
<protein>
    <submittedName>
        <fullName evidence="1">Uncharacterized protein</fullName>
    </submittedName>
</protein>
<sequence>MFNQQLMNMKIQLKYLQNRTSNIRQDYIRKRYREAINHPLIDFTMRSLYCILPIDRPNFITLSHLFMKVDLNIKVKGYYIKLLHPTNRNAYLVYCWEIVRLMQLAEHSFLM</sequence>
<dbReference type="Proteomes" id="UP000004110">
    <property type="component" value="Unassembled WGS sequence"/>
</dbReference>